<sequence length="47" mass="5223">MNIGMLIIMVIGGLAGILSTLYLVVSLPVVIIQKFYRKIRFGTPLMK</sequence>
<evidence type="ECO:0000313" key="3">
    <source>
        <dbReference type="Proteomes" id="UP000094067"/>
    </source>
</evidence>
<evidence type="ECO:0000313" key="2">
    <source>
        <dbReference type="EMBL" id="ODM03915.1"/>
    </source>
</evidence>
<keyword evidence="1" id="KW-1133">Transmembrane helix</keyword>
<evidence type="ECO:0000256" key="1">
    <source>
        <dbReference type="SAM" id="Phobius"/>
    </source>
</evidence>
<dbReference type="Proteomes" id="UP000094067">
    <property type="component" value="Unassembled WGS sequence"/>
</dbReference>
<keyword evidence="1" id="KW-0812">Transmembrane</keyword>
<protein>
    <submittedName>
        <fullName evidence="2">Uncharacterized protein</fullName>
    </submittedName>
</protein>
<reference evidence="2 3" key="1">
    <citation type="submission" date="2016-07" db="EMBL/GenBank/DDBJ databases">
        <title>Characterization of isolates of Eisenbergiella tayi derived from blood cultures, using whole genome sequencing.</title>
        <authorList>
            <person name="Burdz T."/>
            <person name="Wiebe D."/>
            <person name="Huynh C."/>
            <person name="Bernard K."/>
        </authorList>
    </citation>
    <scope>NUCLEOTIDE SEQUENCE [LARGE SCALE GENOMIC DNA]</scope>
    <source>
        <strain evidence="2 3">NML 110608</strain>
    </source>
</reference>
<organism evidence="2 3">
    <name type="scientific">Eisenbergiella tayi</name>
    <dbReference type="NCBI Taxonomy" id="1432052"/>
    <lineage>
        <taxon>Bacteria</taxon>
        <taxon>Bacillati</taxon>
        <taxon>Bacillota</taxon>
        <taxon>Clostridia</taxon>
        <taxon>Lachnospirales</taxon>
        <taxon>Lachnospiraceae</taxon>
        <taxon>Eisenbergiella</taxon>
    </lineage>
</organism>
<proteinExistence type="predicted"/>
<accession>A0A1E3A567</accession>
<keyword evidence="1" id="KW-0472">Membrane</keyword>
<dbReference type="AlphaFoldDB" id="A0A1E3A567"/>
<gene>
    <name evidence="2" type="ORF">BEI61_04718</name>
</gene>
<comment type="caution">
    <text evidence="2">The sequence shown here is derived from an EMBL/GenBank/DDBJ whole genome shotgun (WGS) entry which is preliminary data.</text>
</comment>
<dbReference type="EMBL" id="MCGH01000003">
    <property type="protein sequence ID" value="ODM03915.1"/>
    <property type="molecule type" value="Genomic_DNA"/>
</dbReference>
<dbReference type="RefSeq" id="WP_165870738.1">
    <property type="nucleotide sequence ID" value="NZ_DBFYTW010000273.1"/>
</dbReference>
<name>A0A1E3A567_9FIRM</name>
<feature type="transmembrane region" description="Helical" evidence="1">
    <location>
        <begin position="6"/>
        <end position="32"/>
    </location>
</feature>